<keyword evidence="2" id="KW-1185">Reference proteome</keyword>
<protein>
    <submittedName>
        <fullName evidence="1">Uncharacterized protein</fullName>
    </submittedName>
</protein>
<dbReference type="AlphaFoldDB" id="A0AAP0EFS8"/>
<accession>A0AAP0EFS8</accession>
<dbReference type="EMBL" id="JBBNAF010000012">
    <property type="protein sequence ID" value="KAK9092635.1"/>
    <property type="molecule type" value="Genomic_DNA"/>
</dbReference>
<name>A0AAP0EFS8_9MAGN</name>
<dbReference type="Proteomes" id="UP001420932">
    <property type="component" value="Unassembled WGS sequence"/>
</dbReference>
<evidence type="ECO:0000313" key="1">
    <source>
        <dbReference type="EMBL" id="KAK9092635.1"/>
    </source>
</evidence>
<organism evidence="1 2">
    <name type="scientific">Stephania yunnanensis</name>
    <dbReference type="NCBI Taxonomy" id="152371"/>
    <lineage>
        <taxon>Eukaryota</taxon>
        <taxon>Viridiplantae</taxon>
        <taxon>Streptophyta</taxon>
        <taxon>Embryophyta</taxon>
        <taxon>Tracheophyta</taxon>
        <taxon>Spermatophyta</taxon>
        <taxon>Magnoliopsida</taxon>
        <taxon>Ranunculales</taxon>
        <taxon>Menispermaceae</taxon>
        <taxon>Menispermoideae</taxon>
        <taxon>Cissampelideae</taxon>
        <taxon>Stephania</taxon>
    </lineage>
</organism>
<sequence length="122" mass="13422">MEELGERALEDFTKVLMEEGLVLSLILMRKLLVYQDLKGLRLCGKGYGRFRVGHGIPVLRASLWYVRGADYSWDGAWALTGLGADGRLYGLCSSGQIGGFMDYAVLGSLEEILVLNLVDMCG</sequence>
<reference evidence="1 2" key="1">
    <citation type="submission" date="2024-01" db="EMBL/GenBank/DDBJ databases">
        <title>Genome assemblies of Stephania.</title>
        <authorList>
            <person name="Yang L."/>
        </authorList>
    </citation>
    <scope>NUCLEOTIDE SEQUENCE [LARGE SCALE GENOMIC DNA]</scope>
    <source>
        <strain evidence="1">YNDBR</strain>
        <tissue evidence="1">Leaf</tissue>
    </source>
</reference>
<comment type="caution">
    <text evidence="1">The sequence shown here is derived from an EMBL/GenBank/DDBJ whole genome shotgun (WGS) entry which is preliminary data.</text>
</comment>
<gene>
    <name evidence="1" type="ORF">Syun_027546</name>
</gene>
<proteinExistence type="predicted"/>
<evidence type="ECO:0000313" key="2">
    <source>
        <dbReference type="Proteomes" id="UP001420932"/>
    </source>
</evidence>